<sequence>MADEIVINGIGREAAHDDSRVVELRGQVKSLELEKAELARGNEEAEQKNHELVNEIKRLKGEGDTMRAKIEEMRMEIELVEEGRRAMDSIMKRAVDLETEVSRLQHDLVSAMHEVEVVNKDAVKLRRTLAEKEKKVGGLEVEVETLKKGKSESESKARELERKVGDLAARESEWEREKVRSETELRGRLEDKEGLVSLYKKKVETLEAELGKSKAELEQVRKDKSIVGDSLKESEEMVKKLEKEMMGLQSDLSVAESAVMGMKEKARDAVGGKCLVGMKESWHLVAVGSAGAVAVAALMAHVYFSKRRN</sequence>
<protein>
    <submittedName>
        <fullName evidence="1">Uncharacterized protein</fullName>
    </submittedName>
</protein>
<dbReference type="EMBL" id="CM042881">
    <property type="protein sequence ID" value="KAI4385075.1"/>
    <property type="molecule type" value="Genomic_DNA"/>
</dbReference>
<gene>
    <name evidence="1" type="ORF">MLD38_003139</name>
</gene>
<comment type="caution">
    <text evidence="1">The sequence shown here is derived from an EMBL/GenBank/DDBJ whole genome shotgun (WGS) entry which is preliminary data.</text>
</comment>
<evidence type="ECO:0000313" key="2">
    <source>
        <dbReference type="Proteomes" id="UP001057402"/>
    </source>
</evidence>
<organism evidence="1 2">
    <name type="scientific">Melastoma candidum</name>
    <dbReference type="NCBI Taxonomy" id="119954"/>
    <lineage>
        <taxon>Eukaryota</taxon>
        <taxon>Viridiplantae</taxon>
        <taxon>Streptophyta</taxon>
        <taxon>Embryophyta</taxon>
        <taxon>Tracheophyta</taxon>
        <taxon>Spermatophyta</taxon>
        <taxon>Magnoliopsida</taxon>
        <taxon>eudicotyledons</taxon>
        <taxon>Gunneridae</taxon>
        <taxon>Pentapetalae</taxon>
        <taxon>rosids</taxon>
        <taxon>malvids</taxon>
        <taxon>Myrtales</taxon>
        <taxon>Melastomataceae</taxon>
        <taxon>Melastomatoideae</taxon>
        <taxon>Melastomateae</taxon>
        <taxon>Melastoma</taxon>
    </lineage>
</organism>
<name>A0ACB9S1N3_9MYRT</name>
<evidence type="ECO:0000313" key="1">
    <source>
        <dbReference type="EMBL" id="KAI4385075.1"/>
    </source>
</evidence>
<dbReference type="Proteomes" id="UP001057402">
    <property type="component" value="Chromosome 2"/>
</dbReference>
<keyword evidence="2" id="KW-1185">Reference proteome</keyword>
<accession>A0ACB9S1N3</accession>
<proteinExistence type="predicted"/>
<reference evidence="2" key="1">
    <citation type="journal article" date="2023" name="Front. Plant Sci.">
        <title>Chromosomal-level genome assembly of Melastoma candidum provides insights into trichome evolution.</title>
        <authorList>
            <person name="Zhong Y."/>
            <person name="Wu W."/>
            <person name="Sun C."/>
            <person name="Zou P."/>
            <person name="Liu Y."/>
            <person name="Dai S."/>
            <person name="Zhou R."/>
        </authorList>
    </citation>
    <scope>NUCLEOTIDE SEQUENCE [LARGE SCALE GENOMIC DNA]</scope>
</reference>